<accession>A0ABN2WMF7</accession>
<reference evidence="2 3" key="1">
    <citation type="journal article" date="2019" name="Int. J. Syst. Evol. Microbiol.">
        <title>The Global Catalogue of Microorganisms (GCM) 10K type strain sequencing project: providing services to taxonomists for standard genome sequencing and annotation.</title>
        <authorList>
            <consortium name="The Broad Institute Genomics Platform"/>
            <consortium name="The Broad Institute Genome Sequencing Center for Infectious Disease"/>
            <person name="Wu L."/>
            <person name="Ma J."/>
        </authorList>
    </citation>
    <scope>NUCLEOTIDE SEQUENCE [LARGE SCALE GENOMIC DNA]</scope>
    <source>
        <strain evidence="2 3">JCM 15478</strain>
    </source>
</reference>
<protein>
    <recommendedName>
        <fullName evidence="4">DUF3592 domain-containing protein</fullName>
    </recommendedName>
</protein>
<feature type="transmembrane region" description="Helical" evidence="1">
    <location>
        <begin position="29"/>
        <end position="51"/>
    </location>
</feature>
<keyword evidence="1" id="KW-0472">Membrane</keyword>
<keyword evidence="1" id="KW-1133">Transmembrane helix</keyword>
<organism evidence="2 3">
    <name type="scientific">Streptomyces albiaxialis</name>
    <dbReference type="NCBI Taxonomy" id="329523"/>
    <lineage>
        <taxon>Bacteria</taxon>
        <taxon>Bacillati</taxon>
        <taxon>Actinomycetota</taxon>
        <taxon>Actinomycetes</taxon>
        <taxon>Kitasatosporales</taxon>
        <taxon>Streptomycetaceae</taxon>
        <taxon>Streptomyces</taxon>
    </lineage>
</organism>
<evidence type="ECO:0000256" key="1">
    <source>
        <dbReference type="SAM" id="Phobius"/>
    </source>
</evidence>
<comment type="caution">
    <text evidence="2">The sequence shown here is derived from an EMBL/GenBank/DDBJ whole genome shotgun (WGS) entry which is preliminary data.</text>
</comment>
<dbReference type="EMBL" id="BAAAPE010000015">
    <property type="protein sequence ID" value="GAA2094031.1"/>
    <property type="molecule type" value="Genomic_DNA"/>
</dbReference>
<name>A0ABN2WMF7_9ACTN</name>
<evidence type="ECO:0000313" key="2">
    <source>
        <dbReference type="EMBL" id="GAA2094031.1"/>
    </source>
</evidence>
<keyword evidence="3" id="KW-1185">Reference proteome</keyword>
<gene>
    <name evidence="2" type="ORF">GCM10009801_61730</name>
</gene>
<evidence type="ECO:0008006" key="4">
    <source>
        <dbReference type="Google" id="ProtNLM"/>
    </source>
</evidence>
<evidence type="ECO:0000313" key="3">
    <source>
        <dbReference type="Proteomes" id="UP001500016"/>
    </source>
</evidence>
<keyword evidence="1" id="KW-0812">Transmembrane</keyword>
<proteinExistence type="predicted"/>
<dbReference type="Proteomes" id="UP001500016">
    <property type="component" value="Unassembled WGS sequence"/>
</dbReference>
<sequence length="193" mass="20778">MRITLPAVLSGCLLGVALAVLVHGFSEGVLWMRIVGLAAASLMLLALSWAVELSATGYASPPREGVPRAYAPAVVRSARSVDDPRGVHRGMFLFELTVHPEGRRPFGVRVLHPLDLQGLTRRRAAVVEYDPRRPWRAALPADPPWEWAARAEALAAEDEGSVPPPAAARIPPGFPVLVIGLCTGVAFTWLLSR</sequence>
<feature type="transmembrane region" description="Helical" evidence="1">
    <location>
        <begin position="174"/>
        <end position="192"/>
    </location>
</feature>
<dbReference type="RefSeq" id="WP_344532818.1">
    <property type="nucleotide sequence ID" value="NZ_BAAAPE010000015.1"/>
</dbReference>